<proteinExistence type="predicted"/>
<sequence length="491" mass="53846">MLRARALFAVKFMMPFRQFGEGMVAGFDPSRVPIAALGKLFKFDARVGGTINAQRISLAFIAMMGWDMSPKVSCRSCGSEPRSIVLAVLLGLVWFAIGSSPLRAQNAPASPIRAGAGTVGERVQSATDALMRAFSFGADLSPQTLIKILPGDWTTLSSEAFAGDIPADKLKQWCSFNRVNIKQTDPAYPIFEGRIGRQGSRRFELRLSVGAAFYWIANVQDEMRALGFDNSPDTDLAKLQRGLVMQRSVQQGVAFPLNDDVIGFQNSAIPSSASFWVRCPGEPEDGARSARNIQIVNTIVKTMAQQAGFLSYGSDGSVPFVSKMQGSWTLVDELAKSKVRDKTIAELCQIRRVDMQANHQPLPILTAHVIDTASEEDRPVPASQDEFELRLAGDGELTRVALQDPMVEVKQHPERLRVPPATERDVVAKRLQQTAIGWYRQTALSAALPVTIVPIDDDTLVESPKNTWGEPPSYGSGPSAFKRYWLRCPQS</sequence>
<protein>
    <submittedName>
        <fullName evidence="1">Uncharacterized protein</fullName>
    </submittedName>
</protein>
<name>A0A7X0MHM4_9HYPH</name>
<comment type="caution">
    <text evidence="1">The sequence shown here is derived from an EMBL/GenBank/DDBJ whole genome shotgun (WGS) entry which is preliminary data.</text>
</comment>
<evidence type="ECO:0000313" key="2">
    <source>
        <dbReference type="Proteomes" id="UP000565576"/>
    </source>
</evidence>
<dbReference type="Proteomes" id="UP000565576">
    <property type="component" value="Unassembled WGS sequence"/>
</dbReference>
<dbReference type="AlphaFoldDB" id="A0A7X0MHM4"/>
<organism evidence="1 2">
    <name type="scientific">Rhizobium lusitanum</name>
    <dbReference type="NCBI Taxonomy" id="293958"/>
    <lineage>
        <taxon>Bacteria</taxon>
        <taxon>Pseudomonadati</taxon>
        <taxon>Pseudomonadota</taxon>
        <taxon>Alphaproteobacteria</taxon>
        <taxon>Hyphomicrobiales</taxon>
        <taxon>Rhizobiaceae</taxon>
        <taxon>Rhizobium/Agrobacterium group</taxon>
        <taxon>Rhizobium</taxon>
    </lineage>
</organism>
<dbReference type="EMBL" id="JACHBG010000038">
    <property type="protein sequence ID" value="MBB6489370.1"/>
    <property type="molecule type" value="Genomic_DNA"/>
</dbReference>
<evidence type="ECO:0000313" key="1">
    <source>
        <dbReference type="EMBL" id="MBB6489370.1"/>
    </source>
</evidence>
<gene>
    <name evidence="1" type="ORF">GGD46_006697</name>
</gene>
<reference evidence="1 2" key="1">
    <citation type="submission" date="2020-08" db="EMBL/GenBank/DDBJ databases">
        <title>Genomic Encyclopedia of Type Strains, Phase IV (KMG-V): Genome sequencing to study the core and pangenomes of soil and plant-associated prokaryotes.</title>
        <authorList>
            <person name="Whitman W."/>
        </authorList>
    </citation>
    <scope>NUCLEOTIDE SEQUENCE [LARGE SCALE GENOMIC DNA]</scope>
    <source>
        <strain evidence="1 2">SEMIA 4060</strain>
    </source>
</reference>
<dbReference type="RefSeq" id="WP_184711304.1">
    <property type="nucleotide sequence ID" value="NZ_JACHBG010000038.1"/>
</dbReference>
<accession>A0A7X0MHM4</accession>